<name>A0A9D1KAF5_9FIRM</name>
<accession>A0A9D1KAF5</accession>
<gene>
    <name evidence="2" type="ORF">IAD04_04840</name>
</gene>
<evidence type="ECO:0000313" key="2">
    <source>
        <dbReference type="EMBL" id="HIT17679.1"/>
    </source>
</evidence>
<dbReference type="Gene3D" id="3.40.630.30">
    <property type="match status" value="1"/>
</dbReference>
<dbReference type="EMBL" id="DVKI01000150">
    <property type="protein sequence ID" value="HIT17679.1"/>
    <property type="molecule type" value="Genomic_DNA"/>
</dbReference>
<dbReference type="InterPro" id="IPR016181">
    <property type="entry name" value="Acyl_CoA_acyltransferase"/>
</dbReference>
<dbReference type="InterPro" id="IPR039968">
    <property type="entry name" value="BcerS-like"/>
</dbReference>
<dbReference type="GO" id="GO:0016747">
    <property type="term" value="F:acyltransferase activity, transferring groups other than amino-acyl groups"/>
    <property type="evidence" value="ECO:0007669"/>
    <property type="project" value="InterPro"/>
</dbReference>
<dbReference type="SUPFAM" id="SSF55729">
    <property type="entry name" value="Acyl-CoA N-acyltransferases (Nat)"/>
    <property type="match status" value="1"/>
</dbReference>
<comment type="caution">
    <text evidence="2">The sequence shown here is derived from an EMBL/GenBank/DDBJ whole genome shotgun (WGS) entry which is preliminary data.</text>
</comment>
<dbReference type="Pfam" id="PF00583">
    <property type="entry name" value="Acetyltransf_1"/>
    <property type="match status" value="1"/>
</dbReference>
<evidence type="ECO:0000313" key="3">
    <source>
        <dbReference type="Proteomes" id="UP000886893"/>
    </source>
</evidence>
<dbReference type="InterPro" id="IPR000182">
    <property type="entry name" value="GNAT_dom"/>
</dbReference>
<dbReference type="AlphaFoldDB" id="A0A9D1KAF5"/>
<sequence length="373" mass="43607">MITIKEVKTKKDLRKFIQFPNQLYKDCPYFSPCLYMDEMNCLNPKKNPASKYCDFKLLLAYKDKKIVGRIFGIINHHANQRYNQKRVRFNRIDMIDDIEVTKALIQAVENWGKENGLVEINGPLGYSDQDKEGLLIKGFDQMNMFITMYSYPYYVDHLKQLGFVEDAFWNEYKIMIPQTVDPRITRIARHVEKKYKLKIVHLKSKREIKNYVIEALHLVNRCYKDLYGYVQIDDNQIRHLAAQYVPLINLDYLQLVETEDHRIIGLGLMIPSPALAAKKIKGRLFPFGFIPFLSALKHSKVLEMLFVAIDPEYQNKGVNSLIIEEAIQNAIQNGIQYAETGPELEDNIAVQSLWKTFDAINHKKRCCFLKPIE</sequence>
<dbReference type="CDD" id="cd04301">
    <property type="entry name" value="NAT_SF"/>
    <property type="match status" value="1"/>
</dbReference>
<protein>
    <submittedName>
        <fullName evidence="2">GNAT family N-acetyltransferase</fullName>
    </submittedName>
</protein>
<reference evidence="2" key="2">
    <citation type="journal article" date="2021" name="PeerJ">
        <title>Extensive microbial diversity within the chicken gut microbiome revealed by metagenomics and culture.</title>
        <authorList>
            <person name="Gilroy R."/>
            <person name="Ravi A."/>
            <person name="Getino M."/>
            <person name="Pursley I."/>
            <person name="Horton D.L."/>
            <person name="Alikhan N.F."/>
            <person name="Baker D."/>
            <person name="Gharbi K."/>
            <person name="Hall N."/>
            <person name="Watson M."/>
            <person name="Adriaenssens E.M."/>
            <person name="Foster-Nyarko E."/>
            <person name="Jarju S."/>
            <person name="Secka A."/>
            <person name="Antonio M."/>
            <person name="Oren A."/>
            <person name="Chaudhuri R.R."/>
            <person name="La Ragione R."/>
            <person name="Hildebrand F."/>
            <person name="Pallen M.J."/>
        </authorList>
    </citation>
    <scope>NUCLEOTIDE SEQUENCE</scope>
    <source>
        <strain evidence="2">14508</strain>
    </source>
</reference>
<dbReference type="PANTHER" id="PTHR41368">
    <property type="entry name" value="PROTEIN YGHO"/>
    <property type="match status" value="1"/>
</dbReference>
<dbReference type="PANTHER" id="PTHR41368:SF1">
    <property type="entry name" value="PROTEIN YGHO"/>
    <property type="match status" value="1"/>
</dbReference>
<evidence type="ECO:0000259" key="1">
    <source>
        <dbReference type="Pfam" id="PF00583"/>
    </source>
</evidence>
<proteinExistence type="predicted"/>
<feature type="domain" description="N-acetyltransferase" evidence="1">
    <location>
        <begin position="286"/>
        <end position="354"/>
    </location>
</feature>
<reference evidence="2" key="1">
    <citation type="submission" date="2020-10" db="EMBL/GenBank/DDBJ databases">
        <authorList>
            <person name="Gilroy R."/>
        </authorList>
    </citation>
    <scope>NUCLEOTIDE SEQUENCE</scope>
    <source>
        <strain evidence="2">14508</strain>
    </source>
</reference>
<organism evidence="2 3">
    <name type="scientific">Candidatus Caccosoma faecigallinarum</name>
    <dbReference type="NCBI Taxonomy" id="2840720"/>
    <lineage>
        <taxon>Bacteria</taxon>
        <taxon>Bacillati</taxon>
        <taxon>Bacillota</taxon>
        <taxon>Bacillota incertae sedis</taxon>
        <taxon>Candidatus Caccosoma</taxon>
    </lineage>
</organism>
<dbReference type="Proteomes" id="UP000886893">
    <property type="component" value="Unassembled WGS sequence"/>
</dbReference>